<feature type="transmembrane region" description="Helical" evidence="6">
    <location>
        <begin position="252"/>
        <end position="270"/>
    </location>
</feature>
<dbReference type="RefSeq" id="WP_160425632.1">
    <property type="nucleotide sequence ID" value="NZ_WSTA01000059.1"/>
</dbReference>
<accession>A0A6I4NZ32</accession>
<keyword evidence="4 6" id="KW-1133">Transmembrane helix</keyword>
<evidence type="ECO:0000256" key="4">
    <source>
        <dbReference type="ARBA" id="ARBA00022989"/>
    </source>
</evidence>
<feature type="domain" description="Phosphatidylglycerol lysyltransferase C-terminal" evidence="7">
    <location>
        <begin position="368"/>
        <end position="679"/>
    </location>
</feature>
<feature type="transmembrane region" description="Helical" evidence="6">
    <location>
        <begin position="277"/>
        <end position="305"/>
    </location>
</feature>
<feature type="transmembrane region" description="Helical" evidence="6">
    <location>
        <begin position="169"/>
        <end position="184"/>
    </location>
</feature>
<keyword evidence="5 6" id="KW-0472">Membrane</keyword>
<evidence type="ECO:0000313" key="9">
    <source>
        <dbReference type="Proteomes" id="UP000438182"/>
    </source>
</evidence>
<evidence type="ECO:0000256" key="6">
    <source>
        <dbReference type="SAM" id="Phobius"/>
    </source>
</evidence>
<evidence type="ECO:0000256" key="5">
    <source>
        <dbReference type="ARBA" id="ARBA00023136"/>
    </source>
</evidence>
<evidence type="ECO:0000313" key="8">
    <source>
        <dbReference type="EMBL" id="MWB99411.1"/>
    </source>
</evidence>
<gene>
    <name evidence="8" type="ORF">GB864_12745</name>
</gene>
<name>A0A6I4NZ32_9MICO</name>
<feature type="transmembrane region" description="Helical" evidence="6">
    <location>
        <begin position="219"/>
        <end position="240"/>
    </location>
</feature>
<dbReference type="GO" id="GO:0055091">
    <property type="term" value="P:phospholipid homeostasis"/>
    <property type="evidence" value="ECO:0007669"/>
    <property type="project" value="TreeGrafter"/>
</dbReference>
<dbReference type="GO" id="GO:0016755">
    <property type="term" value="F:aminoacyltransferase activity"/>
    <property type="evidence" value="ECO:0007669"/>
    <property type="project" value="TreeGrafter"/>
</dbReference>
<dbReference type="InterPro" id="IPR035952">
    <property type="entry name" value="Rhomboid-like_sf"/>
</dbReference>
<evidence type="ECO:0000259" key="7">
    <source>
        <dbReference type="Pfam" id="PF09924"/>
    </source>
</evidence>
<evidence type="ECO:0000256" key="2">
    <source>
        <dbReference type="ARBA" id="ARBA00022475"/>
    </source>
</evidence>
<dbReference type="Proteomes" id="UP000438182">
    <property type="component" value="Unassembled WGS sequence"/>
</dbReference>
<dbReference type="InterPro" id="IPR024320">
    <property type="entry name" value="LPG_synthase_C"/>
</dbReference>
<organism evidence="8 9">
    <name type="scientific">Agromyces seonyuensis</name>
    <dbReference type="NCBI Taxonomy" id="2662446"/>
    <lineage>
        <taxon>Bacteria</taxon>
        <taxon>Bacillati</taxon>
        <taxon>Actinomycetota</taxon>
        <taxon>Actinomycetes</taxon>
        <taxon>Micrococcales</taxon>
        <taxon>Microbacteriaceae</taxon>
        <taxon>Agromyces</taxon>
    </lineage>
</organism>
<dbReference type="EMBL" id="WSTA01000059">
    <property type="protein sequence ID" value="MWB99411.1"/>
    <property type="molecule type" value="Genomic_DNA"/>
</dbReference>
<sequence length="715" mass="76286">MSADRTPGGALGGPVGVLRRLPVTIGVVVVLVVVGIVSGGFTSAAQDAAWYPDFAYGLPSLQAGRWWTPVTGTFLVTQPWGYAILLVLVPLGIGWLEWRRGSLRAGLVFGIGQLIAVLGASLVVLVLAAVGLPWGQELATVLDVGPSGGLFAGMTAAAFTLARPWRARAVLVIAAYCVVGLLFIGDLADLEHAIAVVPVIALSVGRFRRPTIREQRRVAWVGLVALGAVHLILALVPTHGPFGTTDGGLDSSVVSVLVDAVFIAAVAYGIHRGARGAWILVLAWAGLNVLLGVLSGLVLVAYAAIPSLPTDGFEPDLLRVSAAESAGWLFILVWLIACRRAFAARARRRMPGARDADRPGTRTDEVRERLRRDGGGPLSWMATWRDNRVYRPSELDGIVAYQLHNGTAIALSDPIAPGDEFDETFRRYLMDAERAGLVPCVFGATERVLAALPAGWRAVEVAEDTIVDLPGLEFTGKKWGAVRTAINRADREGIRFRVTRFADESFAVRAQLSVISEQWVGDKGLPEMRFTLGTLEEADDPAVRLAIAEAADGSIEGFLSWLPVYGGDGSVHGWTLDLMRRRDGGTFPPVMEFLIASSARFFRDEGASYLSLSGAPLAHSDGDDEDAEAASAAASVDSPQLAAILDRLGAILEPVYGFRSLHKFKQKFNPRPAPLYLVYRDGADAGAIGLAIVRAYLPDASVPELVRAGLSMGKE</sequence>
<dbReference type="PANTHER" id="PTHR34697">
    <property type="entry name" value="PHOSPHATIDYLGLYCEROL LYSYLTRANSFERASE"/>
    <property type="match status" value="1"/>
</dbReference>
<dbReference type="GO" id="GO:0005886">
    <property type="term" value="C:plasma membrane"/>
    <property type="evidence" value="ECO:0007669"/>
    <property type="project" value="UniProtKB-SubCell"/>
</dbReference>
<feature type="transmembrane region" description="Helical" evidence="6">
    <location>
        <begin position="105"/>
        <end position="132"/>
    </location>
</feature>
<keyword evidence="2" id="KW-1003">Cell membrane</keyword>
<comment type="caution">
    <text evidence="8">The sequence shown here is derived from an EMBL/GenBank/DDBJ whole genome shotgun (WGS) entry which is preliminary data.</text>
</comment>
<dbReference type="SUPFAM" id="SSF144091">
    <property type="entry name" value="Rhomboid-like"/>
    <property type="match status" value="1"/>
</dbReference>
<feature type="transmembrane region" description="Helical" evidence="6">
    <location>
        <begin position="190"/>
        <end position="207"/>
    </location>
</feature>
<keyword evidence="9" id="KW-1185">Reference proteome</keyword>
<keyword evidence="3 6" id="KW-0812">Transmembrane</keyword>
<dbReference type="InterPro" id="IPR051211">
    <property type="entry name" value="PG_lysyltransferase"/>
</dbReference>
<dbReference type="SUPFAM" id="SSF55729">
    <property type="entry name" value="Acyl-CoA N-acyltransferases (Nat)"/>
    <property type="match status" value="1"/>
</dbReference>
<dbReference type="Pfam" id="PF09924">
    <property type="entry name" value="LPG_synthase_C"/>
    <property type="match status" value="1"/>
</dbReference>
<feature type="transmembrane region" description="Helical" evidence="6">
    <location>
        <begin position="80"/>
        <end position="98"/>
    </location>
</feature>
<proteinExistence type="predicted"/>
<reference evidence="8 9" key="1">
    <citation type="submission" date="2019-12" db="EMBL/GenBank/DDBJ databases">
        <authorList>
            <person name="Kim Y.S."/>
        </authorList>
    </citation>
    <scope>NUCLEOTIDE SEQUENCE [LARGE SCALE GENOMIC DNA]</scope>
    <source>
        <strain evidence="8 9">MMS17-SY077</strain>
    </source>
</reference>
<comment type="subcellular location">
    <subcellularLocation>
        <location evidence="1">Cell membrane</location>
        <topology evidence="1">Multi-pass membrane protein</topology>
    </subcellularLocation>
</comment>
<dbReference type="InterPro" id="IPR016181">
    <property type="entry name" value="Acyl_CoA_acyltransferase"/>
</dbReference>
<feature type="transmembrane region" description="Helical" evidence="6">
    <location>
        <begin position="144"/>
        <end position="162"/>
    </location>
</feature>
<dbReference type="AlphaFoldDB" id="A0A6I4NZ32"/>
<protein>
    <submittedName>
        <fullName evidence="8">DUF2156 domain-containing protein</fullName>
    </submittedName>
</protein>
<feature type="transmembrane region" description="Helical" evidence="6">
    <location>
        <begin position="21"/>
        <end position="41"/>
    </location>
</feature>
<evidence type="ECO:0000256" key="1">
    <source>
        <dbReference type="ARBA" id="ARBA00004651"/>
    </source>
</evidence>
<dbReference type="PANTHER" id="PTHR34697:SF2">
    <property type="entry name" value="PHOSPHATIDYLGLYCEROL LYSYLTRANSFERASE"/>
    <property type="match status" value="1"/>
</dbReference>
<feature type="transmembrane region" description="Helical" evidence="6">
    <location>
        <begin position="325"/>
        <end position="342"/>
    </location>
</feature>
<evidence type="ECO:0000256" key="3">
    <source>
        <dbReference type="ARBA" id="ARBA00022692"/>
    </source>
</evidence>